<dbReference type="AlphaFoldDB" id="A0A9P7AP64"/>
<dbReference type="GO" id="GO:0046872">
    <property type="term" value="F:metal ion binding"/>
    <property type="evidence" value="ECO:0007669"/>
    <property type="project" value="UniProtKB-KW"/>
</dbReference>
<dbReference type="GO" id="GO:0015662">
    <property type="term" value="F:P-type ion transporter activity"/>
    <property type="evidence" value="ECO:0007669"/>
    <property type="project" value="TreeGrafter"/>
</dbReference>
<dbReference type="PANTHER" id="PTHR45630">
    <property type="entry name" value="CATION-TRANSPORTING ATPASE-RELATED"/>
    <property type="match status" value="1"/>
</dbReference>
<keyword evidence="2" id="KW-0479">Metal-binding</keyword>
<sequence length="61" mass="6625">IPANILLVQGTCIFNEAMLLGEYTPLLKESIQLPNSRDRLDVGSAHRNAVLFSGTKVLQAS</sequence>
<keyword evidence="3" id="KW-0547">Nucleotide-binding</keyword>
<evidence type="ECO:0000313" key="8">
    <source>
        <dbReference type="Proteomes" id="UP000719766"/>
    </source>
</evidence>
<gene>
    <name evidence="7" type="ORF">HD556DRAFT_1209613</name>
</gene>
<evidence type="ECO:0000313" key="7">
    <source>
        <dbReference type="EMBL" id="KAG1793293.1"/>
    </source>
</evidence>
<dbReference type="GO" id="GO:0005524">
    <property type="term" value="F:ATP binding"/>
    <property type="evidence" value="ECO:0007669"/>
    <property type="project" value="UniProtKB-KW"/>
</dbReference>
<evidence type="ECO:0000256" key="1">
    <source>
        <dbReference type="ARBA" id="ARBA00004141"/>
    </source>
</evidence>
<organism evidence="7 8">
    <name type="scientific">Suillus plorans</name>
    <dbReference type="NCBI Taxonomy" id="116603"/>
    <lineage>
        <taxon>Eukaryota</taxon>
        <taxon>Fungi</taxon>
        <taxon>Dikarya</taxon>
        <taxon>Basidiomycota</taxon>
        <taxon>Agaricomycotina</taxon>
        <taxon>Agaricomycetes</taxon>
        <taxon>Agaricomycetidae</taxon>
        <taxon>Boletales</taxon>
        <taxon>Suillineae</taxon>
        <taxon>Suillaceae</taxon>
        <taxon>Suillus</taxon>
    </lineage>
</organism>
<protein>
    <submittedName>
        <fullName evidence="7">Uncharacterized protein</fullName>
    </submittedName>
</protein>
<evidence type="ECO:0000256" key="2">
    <source>
        <dbReference type="ARBA" id="ARBA00022723"/>
    </source>
</evidence>
<dbReference type="GO" id="GO:0019829">
    <property type="term" value="F:ATPase-coupled monoatomic cation transmembrane transporter activity"/>
    <property type="evidence" value="ECO:0007669"/>
    <property type="project" value="TreeGrafter"/>
</dbReference>
<dbReference type="PANTHER" id="PTHR45630:SF7">
    <property type="entry name" value="ENDOPLASMIC RETICULUM TRANSMEMBRANE HELIX TRANSLOCASE"/>
    <property type="match status" value="1"/>
</dbReference>
<reference evidence="7" key="1">
    <citation type="journal article" date="2020" name="New Phytol.">
        <title>Comparative genomics reveals dynamic genome evolution in host specialist ectomycorrhizal fungi.</title>
        <authorList>
            <person name="Lofgren L.A."/>
            <person name="Nguyen N.H."/>
            <person name="Vilgalys R."/>
            <person name="Ruytinx J."/>
            <person name="Liao H.L."/>
            <person name="Branco S."/>
            <person name="Kuo A."/>
            <person name="LaButti K."/>
            <person name="Lipzen A."/>
            <person name="Andreopoulos W."/>
            <person name="Pangilinan J."/>
            <person name="Riley R."/>
            <person name="Hundley H."/>
            <person name="Na H."/>
            <person name="Barry K."/>
            <person name="Grigoriev I.V."/>
            <person name="Stajich J.E."/>
            <person name="Kennedy P.G."/>
        </authorList>
    </citation>
    <scope>NUCLEOTIDE SEQUENCE</scope>
    <source>
        <strain evidence="7">S12</strain>
    </source>
</reference>
<dbReference type="GO" id="GO:0005789">
    <property type="term" value="C:endoplasmic reticulum membrane"/>
    <property type="evidence" value="ECO:0007669"/>
    <property type="project" value="TreeGrafter"/>
</dbReference>
<dbReference type="OrthoDB" id="2687003at2759"/>
<dbReference type="RefSeq" id="XP_041159749.1">
    <property type="nucleotide sequence ID" value="XM_041296540.1"/>
</dbReference>
<dbReference type="Gene3D" id="2.70.150.10">
    <property type="entry name" value="Calcium-transporting ATPase, cytoplasmic transduction domain A"/>
    <property type="match status" value="1"/>
</dbReference>
<keyword evidence="6" id="KW-1278">Translocase</keyword>
<dbReference type="InterPro" id="IPR008250">
    <property type="entry name" value="ATPase_P-typ_transduc_dom_A_sf"/>
</dbReference>
<evidence type="ECO:0000256" key="3">
    <source>
        <dbReference type="ARBA" id="ARBA00022741"/>
    </source>
</evidence>
<dbReference type="GO" id="GO:0006874">
    <property type="term" value="P:intracellular calcium ion homeostasis"/>
    <property type="evidence" value="ECO:0007669"/>
    <property type="project" value="TreeGrafter"/>
</dbReference>
<keyword evidence="8" id="KW-1185">Reference proteome</keyword>
<dbReference type="SUPFAM" id="SSF81653">
    <property type="entry name" value="Calcium ATPase, transduction domain A"/>
    <property type="match status" value="1"/>
</dbReference>
<comment type="caution">
    <text evidence="7">The sequence shown here is derived from an EMBL/GenBank/DDBJ whole genome shotgun (WGS) entry which is preliminary data.</text>
</comment>
<dbReference type="EMBL" id="JABBWE010000031">
    <property type="protein sequence ID" value="KAG1793293.1"/>
    <property type="molecule type" value="Genomic_DNA"/>
</dbReference>
<comment type="subcellular location">
    <subcellularLocation>
        <location evidence="1">Membrane</location>
        <topology evidence="1">Multi-pass membrane protein</topology>
    </subcellularLocation>
</comment>
<dbReference type="InterPro" id="IPR006544">
    <property type="entry name" value="P-type_TPase_V"/>
</dbReference>
<feature type="non-terminal residue" evidence="7">
    <location>
        <position position="1"/>
    </location>
</feature>
<keyword evidence="5" id="KW-0460">Magnesium</keyword>
<dbReference type="Proteomes" id="UP000719766">
    <property type="component" value="Unassembled WGS sequence"/>
</dbReference>
<proteinExistence type="predicted"/>
<evidence type="ECO:0000256" key="6">
    <source>
        <dbReference type="ARBA" id="ARBA00022967"/>
    </source>
</evidence>
<evidence type="ECO:0000256" key="4">
    <source>
        <dbReference type="ARBA" id="ARBA00022840"/>
    </source>
</evidence>
<name>A0A9P7AP64_9AGAM</name>
<feature type="non-terminal residue" evidence="7">
    <location>
        <position position="61"/>
    </location>
</feature>
<keyword evidence="4" id="KW-0067">ATP-binding</keyword>
<accession>A0A9P7AP64</accession>
<dbReference type="GeneID" id="64590304"/>
<evidence type="ECO:0000256" key="5">
    <source>
        <dbReference type="ARBA" id="ARBA00022842"/>
    </source>
</evidence>